<proteinExistence type="predicted"/>
<evidence type="ECO:0000313" key="5">
    <source>
        <dbReference type="Proteomes" id="UP000799770"/>
    </source>
</evidence>
<evidence type="ECO:0000256" key="2">
    <source>
        <dbReference type="ARBA" id="ARBA00022827"/>
    </source>
</evidence>
<dbReference type="SUPFAM" id="SSF51905">
    <property type="entry name" value="FAD/NAD(P)-binding domain"/>
    <property type="match status" value="1"/>
</dbReference>
<dbReference type="Pfam" id="PF00743">
    <property type="entry name" value="FMO-like"/>
    <property type="match status" value="1"/>
</dbReference>
<accession>A0A6A5YJW1</accession>
<reference evidence="4" key="1">
    <citation type="journal article" date="2020" name="Stud. Mycol.">
        <title>101 Dothideomycetes genomes: a test case for predicting lifestyles and emergence of pathogens.</title>
        <authorList>
            <person name="Haridas S."/>
            <person name="Albert R."/>
            <person name="Binder M."/>
            <person name="Bloem J."/>
            <person name="Labutti K."/>
            <person name="Salamov A."/>
            <person name="Andreopoulos B."/>
            <person name="Baker S."/>
            <person name="Barry K."/>
            <person name="Bills G."/>
            <person name="Bluhm B."/>
            <person name="Cannon C."/>
            <person name="Castanera R."/>
            <person name="Culley D."/>
            <person name="Daum C."/>
            <person name="Ezra D."/>
            <person name="Gonzalez J."/>
            <person name="Henrissat B."/>
            <person name="Kuo A."/>
            <person name="Liang C."/>
            <person name="Lipzen A."/>
            <person name="Lutzoni F."/>
            <person name="Magnuson J."/>
            <person name="Mondo S."/>
            <person name="Nolan M."/>
            <person name="Ohm R."/>
            <person name="Pangilinan J."/>
            <person name="Park H.-J."/>
            <person name="Ramirez L."/>
            <person name="Alfaro M."/>
            <person name="Sun H."/>
            <person name="Tritt A."/>
            <person name="Yoshinaga Y."/>
            <person name="Zwiers L.-H."/>
            <person name="Turgeon B."/>
            <person name="Goodwin S."/>
            <person name="Spatafora J."/>
            <person name="Crous P."/>
            <person name="Grigoriev I."/>
        </authorList>
    </citation>
    <scope>NUCLEOTIDE SEQUENCE</scope>
    <source>
        <strain evidence="4">CBS 627.86</strain>
    </source>
</reference>
<organism evidence="4 5">
    <name type="scientific">Lophiotrema nucula</name>
    <dbReference type="NCBI Taxonomy" id="690887"/>
    <lineage>
        <taxon>Eukaryota</taxon>
        <taxon>Fungi</taxon>
        <taxon>Dikarya</taxon>
        <taxon>Ascomycota</taxon>
        <taxon>Pezizomycotina</taxon>
        <taxon>Dothideomycetes</taxon>
        <taxon>Pleosporomycetidae</taxon>
        <taxon>Pleosporales</taxon>
        <taxon>Lophiotremataceae</taxon>
        <taxon>Lophiotrema</taxon>
    </lineage>
</organism>
<keyword evidence="2" id="KW-0274">FAD</keyword>
<dbReference type="EMBL" id="ML977362">
    <property type="protein sequence ID" value="KAF2106438.1"/>
    <property type="molecule type" value="Genomic_DNA"/>
</dbReference>
<dbReference type="OrthoDB" id="74360at2759"/>
<dbReference type="GO" id="GO:0004499">
    <property type="term" value="F:N,N-dimethylaniline monooxygenase activity"/>
    <property type="evidence" value="ECO:0007669"/>
    <property type="project" value="InterPro"/>
</dbReference>
<protein>
    <submittedName>
        <fullName evidence="4">Putative flavin-containing monooxygenase YUCCA3</fullName>
    </submittedName>
</protein>
<dbReference type="Gene3D" id="3.50.50.60">
    <property type="entry name" value="FAD/NAD(P)-binding domain"/>
    <property type="match status" value="1"/>
</dbReference>
<dbReference type="AlphaFoldDB" id="A0A6A5YJW1"/>
<gene>
    <name evidence="4" type="ORF">BDV96DRAFT_507836</name>
</gene>
<keyword evidence="3" id="KW-0560">Oxidoreductase</keyword>
<dbReference type="GO" id="GO:0050661">
    <property type="term" value="F:NADP binding"/>
    <property type="evidence" value="ECO:0007669"/>
    <property type="project" value="InterPro"/>
</dbReference>
<dbReference type="PRINTS" id="PR00411">
    <property type="entry name" value="PNDRDTASEI"/>
</dbReference>
<dbReference type="Proteomes" id="UP000799770">
    <property type="component" value="Unassembled WGS sequence"/>
</dbReference>
<keyword evidence="1" id="KW-0285">Flavoprotein</keyword>
<dbReference type="GO" id="GO:0050660">
    <property type="term" value="F:flavin adenine dinucleotide binding"/>
    <property type="evidence" value="ECO:0007669"/>
    <property type="project" value="InterPro"/>
</dbReference>
<name>A0A6A5YJW1_9PLEO</name>
<evidence type="ECO:0000256" key="1">
    <source>
        <dbReference type="ARBA" id="ARBA00022630"/>
    </source>
</evidence>
<dbReference type="PANTHER" id="PTHR43539">
    <property type="entry name" value="FLAVIN-BINDING MONOOXYGENASE-LIKE PROTEIN (AFU_ORTHOLOGUE AFUA_4G09220)"/>
    <property type="match status" value="1"/>
</dbReference>
<keyword evidence="4" id="KW-0503">Monooxygenase</keyword>
<evidence type="ECO:0000256" key="3">
    <source>
        <dbReference type="ARBA" id="ARBA00023002"/>
    </source>
</evidence>
<dbReference type="SUPFAM" id="SSF51735">
    <property type="entry name" value="NAD(P)-binding Rossmann-fold domains"/>
    <property type="match status" value="1"/>
</dbReference>
<evidence type="ECO:0000313" key="4">
    <source>
        <dbReference type="EMBL" id="KAF2106438.1"/>
    </source>
</evidence>
<sequence length="618" mass="68295">MLAQHPHDITLPTFSKPEVKVSVRETERNPTTIAQTWLEKFAAVLASSDASRLSAVAHADSWWRDFLTLTWDYRTIRGLPKMTEFLSNNGPNAQITNLKLYESGKFAPSFQTPIDGLEWIEAMFDFETRVGRGKGVLRLAQSDDGVWKAHFISTSLQELKGSEEVAGARRPHGGNNSLVGGVGAGNWQERRERQKEFLDNEPDVFIIGAGQSGLNMAARLQAMGLSALIVDKNARIGDNWRNRYRTLVTHDPVQYTHMAFLPFPSNWPLFTPKDKLGDWFEAYASLMELNVWMSTTINESSYSDESKTWTVSVKRGDGTERTLRPKHVVFCTGHAGEPKVPSFPGQETFKGHVSHASLHKDASTYEGDLTGKKVVVVGTGNSGHDIAQNYYEAGATVTMLQRRGTYVIQASKGLFMLHEGLYDETGPPTEDADVYGQSLPIPVQFALNVGGTERIAEVEKENIDGLKKAGFKIDFGHDGSGIYRKYITRGGGYYIDVGCSKLIIDGKIKVEQSPDGIKGFTEDALVLADGRKLDADIVVLATGYDNMRTSLRKAMGDTVADRAKDVWDLDDEGEVNAMWRPSGHPGLWYFGGSLALCRIMSRFVALQIKAVESGLVAK</sequence>
<dbReference type="InterPro" id="IPR050982">
    <property type="entry name" value="Auxin_biosynth/cation_transpt"/>
</dbReference>
<dbReference type="InterPro" id="IPR020946">
    <property type="entry name" value="Flavin_mOase-like"/>
</dbReference>
<keyword evidence="5" id="KW-1185">Reference proteome</keyword>
<dbReference type="InterPro" id="IPR036188">
    <property type="entry name" value="FAD/NAD-bd_sf"/>
</dbReference>
<dbReference type="PANTHER" id="PTHR43539:SF24">
    <property type="entry name" value="FAD_NAD(P)-BINDING DOMAIN-CONTAINING PROTEIN-RELATED"/>
    <property type="match status" value="1"/>
</dbReference>
<dbReference type="InterPro" id="IPR036291">
    <property type="entry name" value="NAD(P)-bd_dom_sf"/>
</dbReference>